<protein>
    <submittedName>
        <fullName evidence="3">Uncharacterized protein</fullName>
    </submittedName>
</protein>
<dbReference type="Pfam" id="PF14576">
    <property type="entry name" value="SEO_N"/>
    <property type="match status" value="1"/>
</dbReference>
<dbReference type="InterPro" id="IPR027944">
    <property type="entry name" value="SEO_C"/>
</dbReference>
<dbReference type="Proteomes" id="UP000233551">
    <property type="component" value="Unassembled WGS sequence"/>
</dbReference>
<keyword evidence="4" id="KW-1185">Reference proteome</keyword>
<name>A0A2I0JJJ2_PUNGR</name>
<accession>A0A2I0JJJ2</accession>
<evidence type="ECO:0000313" key="3">
    <source>
        <dbReference type="EMBL" id="PKI56427.1"/>
    </source>
</evidence>
<comment type="caution">
    <text evidence="3">The sequence shown here is derived from an EMBL/GenBank/DDBJ whole genome shotgun (WGS) entry which is preliminary data.</text>
</comment>
<reference evidence="3 4" key="1">
    <citation type="submission" date="2017-11" db="EMBL/GenBank/DDBJ databases">
        <title>De-novo sequencing of pomegranate (Punica granatum L.) genome.</title>
        <authorList>
            <person name="Akparov Z."/>
            <person name="Amiraslanov A."/>
            <person name="Hajiyeva S."/>
            <person name="Abbasov M."/>
            <person name="Kaur K."/>
            <person name="Hamwieh A."/>
            <person name="Solovyev V."/>
            <person name="Salamov A."/>
            <person name="Braich B."/>
            <person name="Kosarev P."/>
            <person name="Mahmoud A."/>
            <person name="Hajiyev E."/>
            <person name="Babayeva S."/>
            <person name="Izzatullayeva V."/>
            <person name="Mammadov A."/>
            <person name="Mammadov A."/>
            <person name="Sharifova S."/>
            <person name="Ojaghi J."/>
            <person name="Eynullazada K."/>
            <person name="Bayramov B."/>
            <person name="Abdulazimova A."/>
            <person name="Shahmuradov I."/>
        </authorList>
    </citation>
    <scope>NUCLEOTIDE SEQUENCE [LARGE SCALE GENOMIC DNA]</scope>
    <source>
        <strain evidence="4">cv. AG2017</strain>
        <tissue evidence="3">Leaf</tissue>
    </source>
</reference>
<proteinExistence type="predicted"/>
<dbReference type="EMBL" id="PGOL01001598">
    <property type="protein sequence ID" value="PKI56427.1"/>
    <property type="molecule type" value="Genomic_DNA"/>
</dbReference>
<dbReference type="PANTHER" id="PTHR33232:SF9">
    <property type="entry name" value="PROTEIN SIEVE ELEMENT OCCLUSION B"/>
    <property type="match status" value="1"/>
</dbReference>
<dbReference type="InterPro" id="IPR027942">
    <property type="entry name" value="SEO_N"/>
</dbReference>
<feature type="domain" description="Sieve element occlusion N-terminal" evidence="1">
    <location>
        <begin position="73"/>
        <end position="196"/>
    </location>
</feature>
<dbReference type="PANTHER" id="PTHR33232">
    <property type="entry name" value="PROTEIN SIEVE ELEMENT OCCLUSION B-LIKE"/>
    <property type="match status" value="1"/>
</dbReference>
<evidence type="ECO:0000259" key="1">
    <source>
        <dbReference type="Pfam" id="PF14576"/>
    </source>
</evidence>
<dbReference type="STRING" id="22663.A0A2I0JJJ2"/>
<evidence type="ECO:0000313" key="4">
    <source>
        <dbReference type="Proteomes" id="UP000233551"/>
    </source>
</evidence>
<dbReference type="Pfam" id="PF14577">
    <property type="entry name" value="SEO_C"/>
    <property type="match status" value="1"/>
</dbReference>
<evidence type="ECO:0000259" key="2">
    <source>
        <dbReference type="Pfam" id="PF14577"/>
    </source>
</evidence>
<feature type="domain" description="Sieve element occlusion C-terminal" evidence="2">
    <location>
        <begin position="298"/>
        <end position="394"/>
    </location>
</feature>
<sequence>MSIQKPERSKQADQSMLMNLLGMFDDEKFVKEMLDAHAPDEGESDVQSLFVLVENTPKGATGIVDCVVNPKADFWWLAQVQPSDQPGQSIAILKGLYAITNLIDQTKIQVFGVLNDIIKTELDMTGCIVEFEQESKDVPELSTTIDISTSVTEIIISILARSIQFTSLTSMVDEYINHGKERICCLHLLARLRLIEVLRRKNVLLLISDLKLASSDLSILVNVYNECKFQESQYDIMWVPIVDQAEFSEDMLNQFENLQSQMPWCSEHYPTLINKVAIKITKKKWHFRQEAITVVLGPQGGFALFTEGSQVVINATLMAVFKVVSHYDAWKKQVHLNGQRFEAALIKDQYNKIVTPVMCHYFYFSNMVGYIPGIIKCPVCPHIMRNMVMCECCHGVHREMCVVWRINVVEGCLVSCESRCYGNYLGSSAFSMVIYEYE</sequence>
<dbReference type="InterPro" id="IPR039299">
    <property type="entry name" value="SEOA"/>
</dbReference>
<organism evidence="3 4">
    <name type="scientific">Punica granatum</name>
    <name type="common">Pomegranate</name>
    <dbReference type="NCBI Taxonomy" id="22663"/>
    <lineage>
        <taxon>Eukaryota</taxon>
        <taxon>Viridiplantae</taxon>
        <taxon>Streptophyta</taxon>
        <taxon>Embryophyta</taxon>
        <taxon>Tracheophyta</taxon>
        <taxon>Spermatophyta</taxon>
        <taxon>Magnoliopsida</taxon>
        <taxon>eudicotyledons</taxon>
        <taxon>Gunneridae</taxon>
        <taxon>Pentapetalae</taxon>
        <taxon>rosids</taxon>
        <taxon>malvids</taxon>
        <taxon>Myrtales</taxon>
        <taxon>Lythraceae</taxon>
        <taxon>Punica</taxon>
    </lineage>
</organism>
<dbReference type="GO" id="GO:0010088">
    <property type="term" value="P:phloem development"/>
    <property type="evidence" value="ECO:0007669"/>
    <property type="project" value="InterPro"/>
</dbReference>
<dbReference type="AlphaFoldDB" id="A0A2I0JJJ2"/>
<gene>
    <name evidence="3" type="ORF">CRG98_023165</name>
</gene>